<protein>
    <submittedName>
        <fullName evidence="1">Uncharacterized protein</fullName>
    </submittedName>
</protein>
<dbReference type="EMBL" id="BMAT01001366">
    <property type="protein sequence ID" value="GFR83946.1"/>
    <property type="molecule type" value="Genomic_DNA"/>
</dbReference>
<reference evidence="1 2" key="1">
    <citation type="journal article" date="2021" name="Elife">
        <title>Chloroplast acquisition without the gene transfer in kleptoplastic sea slugs, Plakobranchus ocellatus.</title>
        <authorList>
            <person name="Maeda T."/>
            <person name="Takahashi S."/>
            <person name="Yoshida T."/>
            <person name="Shimamura S."/>
            <person name="Takaki Y."/>
            <person name="Nagai Y."/>
            <person name="Toyoda A."/>
            <person name="Suzuki Y."/>
            <person name="Arimoto A."/>
            <person name="Ishii H."/>
            <person name="Satoh N."/>
            <person name="Nishiyama T."/>
            <person name="Hasebe M."/>
            <person name="Maruyama T."/>
            <person name="Minagawa J."/>
            <person name="Obokata J."/>
            <person name="Shigenobu S."/>
        </authorList>
    </citation>
    <scope>NUCLEOTIDE SEQUENCE [LARGE SCALE GENOMIC DNA]</scope>
</reference>
<accession>A0AAV4GH16</accession>
<evidence type="ECO:0000313" key="2">
    <source>
        <dbReference type="Proteomes" id="UP000762676"/>
    </source>
</evidence>
<keyword evidence="2" id="KW-1185">Reference proteome</keyword>
<organism evidence="1 2">
    <name type="scientific">Elysia marginata</name>
    <dbReference type="NCBI Taxonomy" id="1093978"/>
    <lineage>
        <taxon>Eukaryota</taxon>
        <taxon>Metazoa</taxon>
        <taxon>Spiralia</taxon>
        <taxon>Lophotrochozoa</taxon>
        <taxon>Mollusca</taxon>
        <taxon>Gastropoda</taxon>
        <taxon>Heterobranchia</taxon>
        <taxon>Euthyneura</taxon>
        <taxon>Panpulmonata</taxon>
        <taxon>Sacoglossa</taxon>
        <taxon>Placobranchoidea</taxon>
        <taxon>Plakobranchidae</taxon>
        <taxon>Elysia</taxon>
    </lineage>
</organism>
<name>A0AAV4GH16_9GAST</name>
<comment type="caution">
    <text evidence="1">The sequence shown here is derived from an EMBL/GenBank/DDBJ whole genome shotgun (WGS) entry which is preliminary data.</text>
</comment>
<gene>
    <name evidence="1" type="ORF">ElyMa_000660200</name>
</gene>
<sequence>MGQNPSDGESAVLKNAAIRAVKSRQAIIQTATDLQGMKNLEVGQEGCTHYRRKFIYVDSGTEKVGAKLQKEDKDKYAEWLVTHEPDCDKNHDGSWEHGADLCCNYVGTV</sequence>
<evidence type="ECO:0000313" key="1">
    <source>
        <dbReference type="EMBL" id="GFR83946.1"/>
    </source>
</evidence>
<dbReference type="AlphaFoldDB" id="A0AAV4GH16"/>
<proteinExistence type="predicted"/>
<dbReference type="Proteomes" id="UP000762676">
    <property type="component" value="Unassembled WGS sequence"/>
</dbReference>